<accession>A0AAJ4D1U8</accession>
<dbReference type="AlphaFoldDB" id="A0AAJ4D1U8"/>
<dbReference type="InterPro" id="IPR038770">
    <property type="entry name" value="Na+/solute_symporter_sf"/>
</dbReference>
<dbReference type="PANTHER" id="PTHR36838:SF1">
    <property type="entry name" value="SLR1864 PROTEIN"/>
    <property type="match status" value="1"/>
</dbReference>
<dbReference type="Gene3D" id="1.20.1530.20">
    <property type="match status" value="1"/>
</dbReference>
<feature type="transmembrane region" description="Helical" evidence="8">
    <location>
        <begin position="203"/>
        <end position="223"/>
    </location>
</feature>
<dbReference type="Proteomes" id="UP000288675">
    <property type="component" value="Chromosome"/>
</dbReference>
<reference evidence="9 10" key="1">
    <citation type="submission" date="2019-01" db="EMBL/GenBank/DDBJ databases">
        <title>Genome sequence of Bacillus glycinifermentans SRCM103574.</title>
        <authorList>
            <person name="Kong H.-J."/>
            <person name="Jeong S.-Y."/>
            <person name="Jeong D.-Y."/>
        </authorList>
    </citation>
    <scope>NUCLEOTIDE SEQUENCE [LARGE SCALE GENOMIC DNA]</scope>
    <source>
        <strain evidence="9 10">SRCM103574</strain>
    </source>
</reference>
<evidence type="ECO:0000256" key="3">
    <source>
        <dbReference type="ARBA" id="ARBA00022448"/>
    </source>
</evidence>
<dbReference type="GeneID" id="82851892"/>
<dbReference type="PANTHER" id="PTHR36838">
    <property type="entry name" value="AUXIN EFFLUX CARRIER FAMILY PROTEIN"/>
    <property type="match status" value="1"/>
</dbReference>
<feature type="transmembrane region" description="Helical" evidence="8">
    <location>
        <begin position="6"/>
        <end position="24"/>
    </location>
</feature>
<feature type="transmembrane region" description="Helical" evidence="8">
    <location>
        <begin position="70"/>
        <end position="91"/>
    </location>
</feature>
<evidence type="ECO:0000313" key="9">
    <source>
        <dbReference type="EMBL" id="QAT64212.1"/>
    </source>
</evidence>
<dbReference type="Pfam" id="PF03547">
    <property type="entry name" value="Mem_trans"/>
    <property type="match status" value="1"/>
</dbReference>
<evidence type="ECO:0000256" key="5">
    <source>
        <dbReference type="ARBA" id="ARBA00022692"/>
    </source>
</evidence>
<comment type="similarity">
    <text evidence="2">Belongs to the auxin efflux carrier (TC 2.A.69) family.</text>
</comment>
<dbReference type="EMBL" id="CP035232">
    <property type="protein sequence ID" value="QAT64212.1"/>
    <property type="molecule type" value="Genomic_DNA"/>
</dbReference>
<name>A0AAJ4D1U8_9BACI</name>
<feature type="transmembrane region" description="Helical" evidence="8">
    <location>
        <begin position="36"/>
        <end position="58"/>
    </location>
</feature>
<keyword evidence="6 8" id="KW-1133">Transmembrane helix</keyword>
<dbReference type="GO" id="GO:0005886">
    <property type="term" value="C:plasma membrane"/>
    <property type="evidence" value="ECO:0007669"/>
    <property type="project" value="UniProtKB-SubCell"/>
</dbReference>
<evidence type="ECO:0000256" key="1">
    <source>
        <dbReference type="ARBA" id="ARBA00004651"/>
    </source>
</evidence>
<comment type="subcellular location">
    <subcellularLocation>
        <location evidence="1">Cell membrane</location>
        <topology evidence="1">Multi-pass membrane protein</topology>
    </subcellularLocation>
</comment>
<dbReference type="GO" id="GO:0055085">
    <property type="term" value="P:transmembrane transport"/>
    <property type="evidence" value="ECO:0007669"/>
    <property type="project" value="InterPro"/>
</dbReference>
<feature type="transmembrane region" description="Helical" evidence="8">
    <location>
        <begin position="296"/>
        <end position="314"/>
    </location>
</feature>
<evidence type="ECO:0000256" key="8">
    <source>
        <dbReference type="SAM" id="Phobius"/>
    </source>
</evidence>
<evidence type="ECO:0000256" key="7">
    <source>
        <dbReference type="ARBA" id="ARBA00023136"/>
    </source>
</evidence>
<feature type="transmembrane region" description="Helical" evidence="8">
    <location>
        <begin position="235"/>
        <end position="256"/>
    </location>
</feature>
<evidence type="ECO:0000256" key="4">
    <source>
        <dbReference type="ARBA" id="ARBA00022475"/>
    </source>
</evidence>
<dbReference type="KEGG" id="bgy:BGLY_0766"/>
<keyword evidence="7 8" id="KW-0472">Membrane</keyword>
<keyword evidence="5 8" id="KW-0812">Transmembrane</keyword>
<protein>
    <submittedName>
        <fullName evidence="9">AEC family transporter</fullName>
    </submittedName>
</protein>
<evidence type="ECO:0000256" key="6">
    <source>
        <dbReference type="ARBA" id="ARBA00022989"/>
    </source>
</evidence>
<feature type="transmembrane region" description="Helical" evidence="8">
    <location>
        <begin position="103"/>
        <end position="123"/>
    </location>
</feature>
<keyword evidence="4" id="KW-1003">Cell membrane</keyword>
<organism evidence="9 10">
    <name type="scientific">Bacillus glycinifermentans</name>
    <dbReference type="NCBI Taxonomy" id="1664069"/>
    <lineage>
        <taxon>Bacteria</taxon>
        <taxon>Bacillati</taxon>
        <taxon>Bacillota</taxon>
        <taxon>Bacilli</taxon>
        <taxon>Bacillales</taxon>
        <taxon>Bacillaceae</taxon>
        <taxon>Bacillus</taxon>
    </lineage>
</organism>
<dbReference type="InterPro" id="IPR004776">
    <property type="entry name" value="Mem_transp_PIN-like"/>
</dbReference>
<gene>
    <name evidence="9" type="ORF">EQZ20_04260</name>
</gene>
<proteinExistence type="inferred from homology"/>
<evidence type="ECO:0000313" key="10">
    <source>
        <dbReference type="Proteomes" id="UP000288675"/>
    </source>
</evidence>
<feature type="transmembrane region" description="Helical" evidence="8">
    <location>
        <begin position="129"/>
        <end position="150"/>
    </location>
</feature>
<keyword evidence="3" id="KW-0813">Transport</keyword>
<sequence length="317" mass="34893">MNIWTSISSVIIILLLIALGYILNEKGWFVEGFNKSISNLITKIALPCSIFVSVLKFFTKEKLIDLSSSLIWPLCGVIISYIIAFLLSKALRTRKGRIGTFRASFVNANAIFIGLPLNIALFGEKSLPYFLVYYIINTISLWSLGAFLIAKDSKDEAHSTQKITFKKLISKLLPPPLLGFLISIVFLWFQIPVPEFANSALTYVGNLVTPLSLIFIGIVLNKSGLKSIRFDKDTIGVLLGRFVISPLVLFLLLLPIPLSSLLKQTLIVQSATATPTVTPMLAAEAGGDVDFATNTVATSTILFMFVVPILMQLLQFV</sequence>
<feature type="transmembrane region" description="Helical" evidence="8">
    <location>
        <begin position="171"/>
        <end position="191"/>
    </location>
</feature>
<evidence type="ECO:0000256" key="2">
    <source>
        <dbReference type="ARBA" id="ARBA00010145"/>
    </source>
</evidence>
<dbReference type="RefSeq" id="WP_046130407.1">
    <property type="nucleotide sequence ID" value="NZ_CP035232.1"/>
</dbReference>